<reference evidence="3 4" key="2">
    <citation type="submission" date="2024-05" db="EMBL/GenBank/DDBJ databases">
        <authorList>
            <person name="Chen Y."/>
            <person name="Shah S."/>
            <person name="Dougan E. K."/>
            <person name="Thang M."/>
            <person name="Chan C."/>
        </authorList>
    </citation>
    <scope>NUCLEOTIDE SEQUENCE [LARGE SCALE GENOMIC DNA]</scope>
</reference>
<dbReference type="EMBL" id="CAMXCT030006733">
    <property type="protein sequence ID" value="CAL4806467.1"/>
    <property type="molecule type" value="Genomic_DNA"/>
</dbReference>
<organism evidence="2">
    <name type="scientific">Cladocopium goreaui</name>
    <dbReference type="NCBI Taxonomy" id="2562237"/>
    <lineage>
        <taxon>Eukaryota</taxon>
        <taxon>Sar</taxon>
        <taxon>Alveolata</taxon>
        <taxon>Dinophyceae</taxon>
        <taxon>Suessiales</taxon>
        <taxon>Symbiodiniaceae</taxon>
        <taxon>Cladocopium</taxon>
    </lineage>
</organism>
<protein>
    <submittedName>
        <fullName evidence="2">Uncharacterized protein</fullName>
    </submittedName>
</protein>
<reference evidence="2" key="1">
    <citation type="submission" date="2022-10" db="EMBL/GenBank/DDBJ databases">
        <authorList>
            <person name="Chen Y."/>
            <person name="Dougan E. K."/>
            <person name="Chan C."/>
            <person name="Rhodes N."/>
            <person name="Thang M."/>
        </authorList>
    </citation>
    <scope>NUCLEOTIDE SEQUENCE</scope>
</reference>
<evidence type="ECO:0000313" key="2">
    <source>
        <dbReference type="EMBL" id="CAI4019155.1"/>
    </source>
</evidence>
<proteinExistence type="predicted"/>
<sequence>MIVPLDRSSIERCSWLKKDRPADLATVASLGVMTRLAVILVALTLRAVAGDPAMEENCKYDANAFALCGRKCRSEPKGRARADCGVTCLMEHVEGLRGHCAGCFGAQLDCALSNCFYICPRQPASAFCRRCRRERCSPCGDEDDDSNDEEGEVNELRP</sequence>
<feature type="region of interest" description="Disordered" evidence="1">
    <location>
        <begin position="138"/>
        <end position="158"/>
    </location>
</feature>
<dbReference type="EMBL" id="CAMXCT010006733">
    <property type="protein sequence ID" value="CAI4019155.1"/>
    <property type="molecule type" value="Genomic_DNA"/>
</dbReference>
<accession>A0A9P1GQG8</accession>
<evidence type="ECO:0000313" key="3">
    <source>
        <dbReference type="EMBL" id="CAL4806467.1"/>
    </source>
</evidence>
<comment type="caution">
    <text evidence="2">The sequence shown here is derived from an EMBL/GenBank/DDBJ whole genome shotgun (WGS) entry which is preliminary data.</text>
</comment>
<evidence type="ECO:0000256" key="1">
    <source>
        <dbReference type="SAM" id="MobiDB-lite"/>
    </source>
</evidence>
<evidence type="ECO:0000313" key="4">
    <source>
        <dbReference type="Proteomes" id="UP001152797"/>
    </source>
</evidence>
<gene>
    <name evidence="2" type="ORF">C1SCF055_LOCUS43671</name>
</gene>
<feature type="compositionally biased region" description="Acidic residues" evidence="1">
    <location>
        <begin position="140"/>
        <end position="158"/>
    </location>
</feature>
<keyword evidence="4" id="KW-1185">Reference proteome</keyword>
<dbReference type="EMBL" id="CAMXCT020006733">
    <property type="protein sequence ID" value="CAL1172530.1"/>
    <property type="molecule type" value="Genomic_DNA"/>
</dbReference>
<dbReference type="Proteomes" id="UP001152797">
    <property type="component" value="Unassembled WGS sequence"/>
</dbReference>
<dbReference type="AlphaFoldDB" id="A0A9P1GQG8"/>
<name>A0A9P1GQG8_9DINO</name>